<dbReference type="FunFam" id="3.30.420.10:FF:000032">
    <property type="entry name" value="Retrovirus-related Pol polyprotein from transposon 297-like Protein"/>
    <property type="match status" value="1"/>
</dbReference>
<dbReference type="GO" id="GO:0004523">
    <property type="term" value="F:RNA-DNA hybrid ribonuclease activity"/>
    <property type="evidence" value="ECO:0007669"/>
    <property type="project" value="UniProtKB-EC"/>
</dbReference>
<dbReference type="Gene3D" id="2.40.70.10">
    <property type="entry name" value="Acid Proteases"/>
    <property type="match status" value="1"/>
</dbReference>
<feature type="region of interest" description="Disordered" evidence="20">
    <location>
        <begin position="622"/>
        <end position="642"/>
    </location>
</feature>
<evidence type="ECO:0000256" key="9">
    <source>
        <dbReference type="ARBA" id="ARBA00022750"/>
    </source>
</evidence>
<dbReference type="PANTHER" id="PTHR37984">
    <property type="entry name" value="PROTEIN CBG26694"/>
    <property type="match status" value="1"/>
</dbReference>
<proteinExistence type="inferred from homology"/>
<evidence type="ECO:0000256" key="5">
    <source>
        <dbReference type="ARBA" id="ARBA00022679"/>
    </source>
</evidence>
<feature type="domain" description="Integrase catalytic" evidence="23">
    <location>
        <begin position="755"/>
        <end position="914"/>
    </location>
</feature>
<dbReference type="Pfam" id="PF00078">
    <property type="entry name" value="RVT_1"/>
    <property type="match status" value="1"/>
</dbReference>
<dbReference type="InterPro" id="IPR012337">
    <property type="entry name" value="RNaseH-like_sf"/>
</dbReference>
<keyword evidence="17" id="KW-0233">DNA recombination</keyword>
<dbReference type="Gene3D" id="3.30.420.10">
    <property type="entry name" value="Ribonuclease H-like superfamily/Ribonuclease H"/>
    <property type="match status" value="1"/>
</dbReference>
<reference evidence="24" key="1">
    <citation type="submission" date="2025-08" db="UniProtKB">
        <authorList>
            <consortium name="Ensembl"/>
        </authorList>
    </citation>
    <scope>IDENTIFICATION</scope>
</reference>
<keyword evidence="25" id="KW-1185">Reference proteome</keyword>
<keyword evidence="16" id="KW-0238">DNA-binding</keyword>
<dbReference type="InterPro" id="IPR000477">
    <property type="entry name" value="RT_dom"/>
</dbReference>
<dbReference type="GO" id="GO:0046872">
    <property type="term" value="F:metal ion binding"/>
    <property type="evidence" value="ECO:0007669"/>
    <property type="project" value="UniProtKB-KW"/>
</dbReference>
<dbReference type="InterPro" id="IPR043502">
    <property type="entry name" value="DNA/RNA_pol_sf"/>
</dbReference>
<evidence type="ECO:0000256" key="8">
    <source>
        <dbReference type="ARBA" id="ARBA00022723"/>
    </source>
</evidence>
<dbReference type="OMA" id="WSENCER"/>
<evidence type="ECO:0000256" key="6">
    <source>
        <dbReference type="ARBA" id="ARBA00022695"/>
    </source>
</evidence>
<sequence>MTGKRQRSPVEGGLLVSVTPLHPSATTRTLVPATLITGAHSHLVSALIDSGADGNFMDTSLVSELNLVPAQLKSPLEARALTGARFSQITHVTPPVSLLISGNHQEDLVFHMLDSPTAPIVLGRPWLVKHNPHIDWANNTILGWGTFCLNNCLKSALTPPPAVSPATDDSMDLSEVPPEYLDLKAVFSKARATSLPPHRPYDLAIELLPSTSPPRGRLYSLSSPETAAMNKYICESLAAGIIRPSSSPAGAGFFFVGKKDGTLRPCIDYRGLNNITVKNRYPLPLMSSAFELLRGAKIFTKLDLRSAYHLVRVREGDEWKTAFNTPSGHYEYLVMPFGLTNCPAVFQGMINDVLRDMLNKFVFVYIDDILIFSPSVSQHSQHVRSVLQRLLENQLFVKAEKCEFHKETVSFLGYVITAGGVQMDGPKVKAVTDWERPTSRRELQRFLGFANFYRRFIRNYGSLAAPLTALTSSRVKFTWSPAAEAAFNDLKSRFTSAPILSQPDPDRQFIVEVDASDVGVGAILSQKSGADQKVHPCAFYSHKLTPTERNYDIGDRELLAVKLALEEWRHWLEGAKEPFLVWTDHKNLEYLRSAKRLNPRQSRWSLFFTRFDFCLSFRPGSKNGKPDALSRQFPDSDPAPAPSTVLSPQCLIGAARWDIETIVRTALSGESGPSTCPPNCLFVPQSVRSQVLQWGHSSKLACHPGVRRTTALIKQRFWWPAMERSVREFVEACSVCAQNKPSNLPPAGFLQPLPVPRRPWSHIALDFVTGLPPSHGNTTILTVVDRFSESVHLVPLPKLPSAKETADLLVQHVFRLHGLPVDVVSDRGPQFTSNFWRAFCNLLGARVSLSSGFHPQSNGQSERANQQMETALRCLTSQDPTAWSLQLPWVEYSMNSLPSASTGLSPFQCCLGYQPPLFPTQEEEVGVPSAQTFIRRCRRTWRRTRAAILRSQTRMKSQADRRRIKAPHYTQGQRVWLSTRDLPLKVTSPKLNPRFIGPYAISQVVNPSAVRLNLPPALRRIHPTFHVSRVKPFRCCRPGSNSGPKPPPPPRLVDGSEVYTVRRLLDVCRRGRGHQYLVDWEGYGPEERSWVPARNIVDPSLIKDFHRQHPAPTSVNARRRW</sequence>
<evidence type="ECO:0000256" key="15">
    <source>
        <dbReference type="ARBA" id="ARBA00022932"/>
    </source>
</evidence>
<dbReference type="Gene3D" id="1.10.340.70">
    <property type="match status" value="1"/>
</dbReference>
<dbReference type="InterPro" id="IPR016197">
    <property type="entry name" value="Chromo-like_dom_sf"/>
</dbReference>
<keyword evidence="12" id="KW-0460">Magnesium</keyword>
<evidence type="ECO:0000313" key="25">
    <source>
        <dbReference type="Proteomes" id="UP000694546"/>
    </source>
</evidence>
<dbReference type="SUPFAM" id="SSF50630">
    <property type="entry name" value="Acid proteases"/>
    <property type="match status" value="1"/>
</dbReference>
<dbReference type="Gene3D" id="3.10.10.10">
    <property type="entry name" value="HIV Type 1 Reverse Transcriptase, subunit A, domain 1"/>
    <property type="match status" value="1"/>
</dbReference>
<keyword evidence="6" id="KW-0548">Nucleotidyltransferase</keyword>
<dbReference type="GO" id="GO:0003964">
    <property type="term" value="F:RNA-directed DNA polymerase activity"/>
    <property type="evidence" value="ECO:0007669"/>
    <property type="project" value="UniProtKB-KW"/>
</dbReference>
<feature type="domain" description="Reverse transcriptase" evidence="22">
    <location>
        <begin position="237"/>
        <end position="416"/>
    </location>
</feature>
<dbReference type="PROSITE" id="PS50994">
    <property type="entry name" value="INTEGRASE"/>
    <property type="match status" value="1"/>
</dbReference>
<dbReference type="GO" id="GO:0003677">
    <property type="term" value="F:DNA binding"/>
    <property type="evidence" value="ECO:0007669"/>
    <property type="project" value="UniProtKB-KW"/>
</dbReference>
<dbReference type="Pfam" id="PF08284">
    <property type="entry name" value="RVP_2"/>
    <property type="match status" value="1"/>
</dbReference>
<evidence type="ECO:0000256" key="16">
    <source>
        <dbReference type="ARBA" id="ARBA00023125"/>
    </source>
</evidence>
<evidence type="ECO:0000256" key="1">
    <source>
        <dbReference type="ARBA" id="ARBA00004123"/>
    </source>
</evidence>
<dbReference type="SUPFAM" id="SSF53098">
    <property type="entry name" value="Ribonuclease H-like"/>
    <property type="match status" value="1"/>
</dbReference>
<dbReference type="CDD" id="cd09274">
    <property type="entry name" value="RNase_HI_RT_Ty3"/>
    <property type="match status" value="1"/>
</dbReference>
<dbReference type="InterPro" id="IPR043128">
    <property type="entry name" value="Rev_trsase/Diguanyl_cyclase"/>
</dbReference>
<keyword evidence="7" id="KW-0540">Nuclease</keyword>
<dbReference type="FunFam" id="3.30.70.270:FF:000020">
    <property type="entry name" value="Transposon Tf2-6 polyprotein-like Protein"/>
    <property type="match status" value="1"/>
</dbReference>
<dbReference type="PROSITE" id="PS50878">
    <property type="entry name" value="RT_POL"/>
    <property type="match status" value="1"/>
</dbReference>
<organism evidence="24 25">
    <name type="scientific">Gadus morhua</name>
    <name type="common">Atlantic cod</name>
    <dbReference type="NCBI Taxonomy" id="8049"/>
    <lineage>
        <taxon>Eukaryota</taxon>
        <taxon>Metazoa</taxon>
        <taxon>Chordata</taxon>
        <taxon>Craniata</taxon>
        <taxon>Vertebrata</taxon>
        <taxon>Euteleostomi</taxon>
        <taxon>Actinopterygii</taxon>
        <taxon>Neopterygii</taxon>
        <taxon>Teleostei</taxon>
        <taxon>Neoteleostei</taxon>
        <taxon>Acanthomorphata</taxon>
        <taxon>Zeiogadaria</taxon>
        <taxon>Gadariae</taxon>
        <taxon>Gadiformes</taxon>
        <taxon>Gadoidei</taxon>
        <taxon>Gadidae</taxon>
        <taxon>Gadus</taxon>
    </lineage>
</organism>
<keyword evidence="11" id="KW-0378">Hydrolase</keyword>
<name>A0A8C4ZXL3_GADMO</name>
<dbReference type="GO" id="GO:0003887">
    <property type="term" value="F:DNA-directed DNA polymerase activity"/>
    <property type="evidence" value="ECO:0007669"/>
    <property type="project" value="UniProtKB-KW"/>
</dbReference>
<dbReference type="GeneTree" id="ENSGT01060000248608"/>
<keyword evidence="4" id="KW-0645">Protease</keyword>
<keyword evidence="14" id="KW-0695">RNA-directed DNA polymerase</keyword>
<dbReference type="InterPro" id="IPR041577">
    <property type="entry name" value="RT_RNaseH_2"/>
</dbReference>
<dbReference type="Gene3D" id="3.30.70.270">
    <property type="match status" value="2"/>
</dbReference>
<dbReference type="GO" id="GO:0006508">
    <property type="term" value="P:proteolysis"/>
    <property type="evidence" value="ECO:0007669"/>
    <property type="project" value="UniProtKB-KW"/>
</dbReference>
<feature type="domain" description="Chromo" evidence="21">
    <location>
        <begin position="1059"/>
        <end position="1117"/>
    </location>
</feature>
<dbReference type="GO" id="GO:0004190">
    <property type="term" value="F:aspartic-type endopeptidase activity"/>
    <property type="evidence" value="ECO:0007669"/>
    <property type="project" value="UniProtKB-KW"/>
</dbReference>
<dbReference type="GO" id="GO:0005634">
    <property type="term" value="C:nucleus"/>
    <property type="evidence" value="ECO:0007669"/>
    <property type="project" value="UniProtKB-SubCell"/>
</dbReference>
<keyword evidence="15" id="KW-0239">DNA-directed DNA polymerase</keyword>
<evidence type="ECO:0000256" key="7">
    <source>
        <dbReference type="ARBA" id="ARBA00022722"/>
    </source>
</evidence>
<keyword evidence="8" id="KW-0479">Metal-binding</keyword>
<dbReference type="FunFam" id="1.10.340.70:FF:000001">
    <property type="entry name" value="Retrovirus-related Pol polyprotein from transposon gypsy-like Protein"/>
    <property type="match status" value="1"/>
</dbReference>
<evidence type="ECO:0000256" key="10">
    <source>
        <dbReference type="ARBA" id="ARBA00022759"/>
    </source>
</evidence>
<dbReference type="InterPro" id="IPR056924">
    <property type="entry name" value="SH3_Tf2-1"/>
</dbReference>
<dbReference type="InterPro" id="IPR041588">
    <property type="entry name" value="Integrase_H2C2"/>
</dbReference>
<keyword evidence="10" id="KW-0255">Endonuclease</keyword>
<comment type="subcellular location">
    <subcellularLocation>
        <location evidence="1">Nucleus</location>
    </subcellularLocation>
</comment>
<evidence type="ECO:0000256" key="12">
    <source>
        <dbReference type="ARBA" id="ARBA00022842"/>
    </source>
</evidence>
<comment type="similarity">
    <text evidence="2">Belongs to the beta type-B retroviral polymerase family. HERV class-II K(HML-2) pol subfamily.</text>
</comment>
<evidence type="ECO:0000256" key="4">
    <source>
        <dbReference type="ARBA" id="ARBA00022670"/>
    </source>
</evidence>
<dbReference type="Pfam" id="PF00665">
    <property type="entry name" value="rve"/>
    <property type="match status" value="1"/>
</dbReference>
<dbReference type="CDD" id="cd00024">
    <property type="entry name" value="CD_CSD"/>
    <property type="match status" value="1"/>
</dbReference>
<evidence type="ECO:0000259" key="22">
    <source>
        <dbReference type="PROSITE" id="PS50878"/>
    </source>
</evidence>
<evidence type="ECO:0000256" key="3">
    <source>
        <dbReference type="ARBA" id="ARBA00012180"/>
    </source>
</evidence>
<dbReference type="SMART" id="SM00298">
    <property type="entry name" value="CHROMO"/>
    <property type="match status" value="1"/>
</dbReference>
<dbReference type="Pfam" id="PF17921">
    <property type="entry name" value="Integrase_H2C2"/>
    <property type="match status" value="1"/>
</dbReference>
<dbReference type="InterPro" id="IPR036397">
    <property type="entry name" value="RNaseH_sf"/>
</dbReference>
<evidence type="ECO:0000256" key="11">
    <source>
        <dbReference type="ARBA" id="ARBA00022801"/>
    </source>
</evidence>
<dbReference type="Gene3D" id="2.40.50.40">
    <property type="match status" value="1"/>
</dbReference>
<dbReference type="AlphaFoldDB" id="A0A8C4ZXL3"/>
<evidence type="ECO:0000256" key="13">
    <source>
        <dbReference type="ARBA" id="ARBA00022908"/>
    </source>
</evidence>
<dbReference type="Pfam" id="PF24626">
    <property type="entry name" value="SH3_Tf2-1"/>
    <property type="match status" value="1"/>
</dbReference>
<dbReference type="GO" id="GO:0006310">
    <property type="term" value="P:DNA recombination"/>
    <property type="evidence" value="ECO:0007669"/>
    <property type="project" value="UniProtKB-KW"/>
</dbReference>
<reference evidence="24" key="2">
    <citation type="submission" date="2025-09" db="UniProtKB">
        <authorList>
            <consortium name="Ensembl"/>
        </authorList>
    </citation>
    <scope>IDENTIFICATION</scope>
</reference>
<dbReference type="SUPFAM" id="SSF56672">
    <property type="entry name" value="DNA/RNA polymerases"/>
    <property type="match status" value="1"/>
</dbReference>
<evidence type="ECO:0000259" key="23">
    <source>
        <dbReference type="PROSITE" id="PS50994"/>
    </source>
</evidence>
<evidence type="ECO:0000256" key="2">
    <source>
        <dbReference type="ARBA" id="ARBA00010879"/>
    </source>
</evidence>
<evidence type="ECO:0000256" key="14">
    <source>
        <dbReference type="ARBA" id="ARBA00022918"/>
    </source>
</evidence>
<dbReference type="PANTHER" id="PTHR37984:SF5">
    <property type="entry name" value="PROTEIN NYNRIN-LIKE"/>
    <property type="match status" value="1"/>
</dbReference>
<evidence type="ECO:0000256" key="18">
    <source>
        <dbReference type="ARBA" id="ARBA00023268"/>
    </source>
</evidence>
<dbReference type="Pfam" id="PF17919">
    <property type="entry name" value="RT_RNaseH_2"/>
    <property type="match status" value="1"/>
</dbReference>
<dbReference type="InterPro" id="IPR021109">
    <property type="entry name" value="Peptidase_aspartic_dom_sf"/>
</dbReference>
<dbReference type="InterPro" id="IPR000953">
    <property type="entry name" value="Chromo/chromo_shadow_dom"/>
</dbReference>
<evidence type="ECO:0000256" key="19">
    <source>
        <dbReference type="ARBA" id="ARBA00039658"/>
    </source>
</evidence>
<dbReference type="Gene3D" id="3.10.20.370">
    <property type="match status" value="1"/>
</dbReference>
<dbReference type="PROSITE" id="PS50013">
    <property type="entry name" value="CHROMO_2"/>
    <property type="match status" value="1"/>
</dbReference>
<dbReference type="InterPro" id="IPR050951">
    <property type="entry name" value="Retrovirus_Pol_polyprotein"/>
</dbReference>
<keyword evidence="5" id="KW-0808">Transferase</keyword>
<dbReference type="InterPro" id="IPR001584">
    <property type="entry name" value="Integrase_cat-core"/>
</dbReference>
<dbReference type="FunFam" id="3.10.20.370:FF:000003">
    <property type="entry name" value="Transposon Tf2-6 polyprotein"/>
    <property type="match status" value="1"/>
</dbReference>
<protein>
    <recommendedName>
        <fullName evidence="19">Gypsy retrotransposon integrase-like protein 1</fullName>
        <ecNumber evidence="3">3.1.26.4</ecNumber>
    </recommendedName>
</protein>
<evidence type="ECO:0000256" key="17">
    <source>
        <dbReference type="ARBA" id="ARBA00023172"/>
    </source>
</evidence>
<dbReference type="CDD" id="cd00303">
    <property type="entry name" value="retropepsin_like"/>
    <property type="match status" value="1"/>
</dbReference>
<dbReference type="InterPro" id="IPR023780">
    <property type="entry name" value="Chromo_domain"/>
</dbReference>
<dbReference type="EC" id="3.1.26.4" evidence="3"/>
<dbReference type="GO" id="GO:0015074">
    <property type="term" value="P:DNA integration"/>
    <property type="evidence" value="ECO:0007669"/>
    <property type="project" value="UniProtKB-KW"/>
</dbReference>
<dbReference type="CDD" id="cd01647">
    <property type="entry name" value="RT_LTR"/>
    <property type="match status" value="1"/>
</dbReference>
<keyword evidence="18" id="KW-0511">Multifunctional enzyme</keyword>
<evidence type="ECO:0000259" key="21">
    <source>
        <dbReference type="PROSITE" id="PS50013"/>
    </source>
</evidence>
<dbReference type="SUPFAM" id="SSF54160">
    <property type="entry name" value="Chromo domain-like"/>
    <property type="match status" value="1"/>
</dbReference>
<evidence type="ECO:0000313" key="24">
    <source>
        <dbReference type="Ensembl" id="ENSGMOP00000022826.1"/>
    </source>
</evidence>
<keyword evidence="13" id="KW-0229">DNA integration</keyword>
<evidence type="ECO:0000256" key="20">
    <source>
        <dbReference type="SAM" id="MobiDB-lite"/>
    </source>
</evidence>
<dbReference type="Pfam" id="PF00385">
    <property type="entry name" value="Chromo"/>
    <property type="match status" value="1"/>
</dbReference>
<dbReference type="Proteomes" id="UP000694546">
    <property type="component" value="Chromosome 8"/>
</dbReference>
<keyword evidence="9" id="KW-0064">Aspartyl protease</keyword>
<dbReference type="Ensembl" id="ENSGMOT00000062324.1">
    <property type="protein sequence ID" value="ENSGMOP00000022826.1"/>
    <property type="gene ID" value="ENSGMOG00000025211.1"/>
</dbReference>
<accession>A0A8C4ZXL3</accession>